<reference evidence="1 2" key="1">
    <citation type="submission" date="2017-07" db="EMBL/GenBank/DDBJ databases">
        <title>Thauera sp. KNDSS-Mac4 genome sequence and assembly.</title>
        <authorList>
            <person name="Mayilraj S."/>
        </authorList>
    </citation>
    <scope>NUCLEOTIDE SEQUENCE [LARGE SCALE GENOMIC DNA]</scope>
    <source>
        <strain evidence="1 2">KNDSS-Mac4</strain>
    </source>
</reference>
<sequence>MYKSVTFPVVATDEVRFENFAVSVDPTFACVVVESEYGHDVFRYDEEALAFVFVCATVVEGGVELVPEMSVIQEALWELMPWLAEEVSAVRQAWLEFFDGTRQMPMLSVGEKEMLSRHRMLLVAGVSEGGGKQKRAIKPVLELVCA</sequence>
<dbReference type="EMBL" id="NOIH01000013">
    <property type="protein sequence ID" value="OYD53652.1"/>
    <property type="molecule type" value="Genomic_DNA"/>
</dbReference>
<dbReference type="AlphaFoldDB" id="A0A235EX73"/>
<accession>A0A235EX73</accession>
<proteinExistence type="predicted"/>
<dbReference type="RefSeq" id="WP_094268696.1">
    <property type="nucleotide sequence ID" value="NZ_NOIH01000013.1"/>
</dbReference>
<name>A0A235EX73_9RHOO</name>
<keyword evidence="2" id="KW-1185">Reference proteome</keyword>
<gene>
    <name evidence="1" type="ORF">CGK74_11940</name>
</gene>
<dbReference type="Proteomes" id="UP000215181">
    <property type="component" value="Unassembled WGS sequence"/>
</dbReference>
<evidence type="ECO:0000313" key="2">
    <source>
        <dbReference type="Proteomes" id="UP000215181"/>
    </source>
</evidence>
<dbReference type="OrthoDB" id="9963159at2"/>
<protein>
    <submittedName>
        <fullName evidence="1">Uncharacterized protein</fullName>
    </submittedName>
</protein>
<comment type="caution">
    <text evidence="1">The sequence shown here is derived from an EMBL/GenBank/DDBJ whole genome shotgun (WGS) entry which is preliminary data.</text>
</comment>
<evidence type="ECO:0000313" key="1">
    <source>
        <dbReference type="EMBL" id="OYD53652.1"/>
    </source>
</evidence>
<organism evidence="1 2">
    <name type="scientific">Thauera propionica</name>
    <dbReference type="NCBI Taxonomy" id="2019431"/>
    <lineage>
        <taxon>Bacteria</taxon>
        <taxon>Pseudomonadati</taxon>
        <taxon>Pseudomonadota</taxon>
        <taxon>Betaproteobacteria</taxon>
        <taxon>Rhodocyclales</taxon>
        <taxon>Zoogloeaceae</taxon>
        <taxon>Thauera</taxon>
    </lineage>
</organism>